<feature type="transmembrane region" description="Helical" evidence="3">
    <location>
        <begin position="90"/>
        <end position="117"/>
    </location>
</feature>
<keyword evidence="3" id="KW-0812">Transmembrane</keyword>
<reference evidence="4 5" key="1">
    <citation type="submission" date="2024-06" db="EMBL/GenBank/DDBJ databases">
        <authorList>
            <person name="Pan Q."/>
            <person name="Wen M."/>
            <person name="Jouanno E."/>
            <person name="Zahm M."/>
            <person name="Klopp C."/>
            <person name="Cabau C."/>
            <person name="Louis A."/>
            <person name="Berthelot C."/>
            <person name="Parey E."/>
            <person name="Roest Crollius H."/>
            <person name="Montfort J."/>
            <person name="Robinson-Rechavi M."/>
            <person name="Bouchez O."/>
            <person name="Lampietro C."/>
            <person name="Lopez Roques C."/>
            <person name="Donnadieu C."/>
            <person name="Postlethwait J."/>
            <person name="Bobe J."/>
            <person name="Verreycken H."/>
            <person name="Guiguen Y."/>
        </authorList>
    </citation>
    <scope>NUCLEOTIDE SEQUENCE [LARGE SCALE GENOMIC DNA]</scope>
    <source>
        <strain evidence="4">Up_M1</strain>
        <tissue evidence="4">Testis</tissue>
    </source>
</reference>
<dbReference type="AlphaFoldDB" id="A0ABD0XGD1"/>
<keyword evidence="3" id="KW-1133">Transmembrane helix</keyword>
<proteinExistence type="predicted"/>
<feature type="transmembrane region" description="Helical" evidence="3">
    <location>
        <begin position="65"/>
        <end position="84"/>
    </location>
</feature>
<keyword evidence="3" id="KW-0472">Membrane</keyword>
<keyword evidence="5" id="KW-1185">Reference proteome</keyword>
<feature type="region of interest" description="Disordered" evidence="2">
    <location>
        <begin position="121"/>
        <end position="153"/>
    </location>
</feature>
<evidence type="ECO:0000256" key="3">
    <source>
        <dbReference type="SAM" id="Phobius"/>
    </source>
</evidence>
<feature type="compositionally biased region" description="Basic and acidic residues" evidence="2">
    <location>
        <begin position="121"/>
        <end position="130"/>
    </location>
</feature>
<protein>
    <submittedName>
        <fullName evidence="4">Uncharacterized protein</fullName>
    </submittedName>
</protein>
<dbReference type="InterPro" id="IPR036259">
    <property type="entry name" value="MFS_trans_sf"/>
</dbReference>
<name>A0ABD0XGD1_UMBPY</name>
<dbReference type="SUPFAM" id="SSF103473">
    <property type="entry name" value="MFS general substrate transporter"/>
    <property type="match status" value="1"/>
</dbReference>
<organism evidence="4 5">
    <name type="scientific">Umbra pygmaea</name>
    <name type="common">Eastern mudminnow</name>
    <dbReference type="NCBI Taxonomy" id="75934"/>
    <lineage>
        <taxon>Eukaryota</taxon>
        <taxon>Metazoa</taxon>
        <taxon>Chordata</taxon>
        <taxon>Craniata</taxon>
        <taxon>Vertebrata</taxon>
        <taxon>Euteleostomi</taxon>
        <taxon>Actinopterygii</taxon>
        <taxon>Neopterygii</taxon>
        <taxon>Teleostei</taxon>
        <taxon>Protacanthopterygii</taxon>
        <taxon>Esociformes</taxon>
        <taxon>Umbridae</taxon>
        <taxon>Umbra</taxon>
    </lineage>
</organism>
<sequence>MGLQPNRSWVRPGIPVPPRSIMLTNLSPQQLSTNYTGLVVYAVFFGTSAGCPARPVETDRLGRGIALLTNCGTSSPIVGMFYDVYGNYTWTYLCCGIILVIGSIFLFVGMGINYTLLNREKEKERKQREQDEVEEPNAVTPMTDVSKMDEDTI</sequence>
<accession>A0ABD0XGD1</accession>
<dbReference type="GO" id="GO:0016020">
    <property type="term" value="C:membrane"/>
    <property type="evidence" value="ECO:0007669"/>
    <property type="project" value="UniProtKB-SubCell"/>
</dbReference>
<gene>
    <name evidence="4" type="ORF">UPYG_G00000990</name>
</gene>
<comment type="subcellular location">
    <subcellularLocation>
        <location evidence="1">Membrane</location>
        <topology evidence="1">Multi-pass membrane protein</topology>
    </subcellularLocation>
</comment>
<dbReference type="Proteomes" id="UP001557470">
    <property type="component" value="Unassembled WGS sequence"/>
</dbReference>
<comment type="caution">
    <text evidence="4">The sequence shown here is derived from an EMBL/GenBank/DDBJ whole genome shotgun (WGS) entry which is preliminary data.</text>
</comment>
<dbReference type="EMBL" id="JAGEUA010000001">
    <property type="protein sequence ID" value="KAL1020509.1"/>
    <property type="molecule type" value="Genomic_DNA"/>
</dbReference>
<evidence type="ECO:0000313" key="5">
    <source>
        <dbReference type="Proteomes" id="UP001557470"/>
    </source>
</evidence>
<evidence type="ECO:0000313" key="4">
    <source>
        <dbReference type="EMBL" id="KAL1020509.1"/>
    </source>
</evidence>
<evidence type="ECO:0000256" key="2">
    <source>
        <dbReference type="SAM" id="MobiDB-lite"/>
    </source>
</evidence>
<evidence type="ECO:0000256" key="1">
    <source>
        <dbReference type="ARBA" id="ARBA00004141"/>
    </source>
</evidence>